<name>A0A937LH32_9GAMM</name>
<dbReference type="Pfam" id="PF03033">
    <property type="entry name" value="Glyco_transf_28"/>
    <property type="match status" value="1"/>
</dbReference>
<protein>
    <recommendedName>
        <fullName evidence="10">UDP-N-acetylglucosamine--N-acetylmuramyl-(pentapeptide) pyrophosphoryl-undecaprenol N-acetylglucosamine transferase</fullName>
        <ecNumber evidence="10">2.4.1.227</ecNumber>
    </recommendedName>
    <alternativeName>
        <fullName evidence="10">Undecaprenyl-PP-MurNAc-pentapeptide-UDPGlcNAc GlcNAc transferase</fullName>
    </alternativeName>
</protein>
<comment type="similarity">
    <text evidence="10">Belongs to the glycosyltransferase 28 family. MurG subfamily.</text>
</comment>
<organism evidence="13 14">
    <name type="scientific">SAR86 cluster bacterium</name>
    <dbReference type="NCBI Taxonomy" id="2030880"/>
    <lineage>
        <taxon>Bacteria</taxon>
        <taxon>Pseudomonadati</taxon>
        <taxon>Pseudomonadota</taxon>
        <taxon>Gammaproteobacteria</taxon>
        <taxon>SAR86 cluster</taxon>
    </lineage>
</organism>
<evidence type="ECO:0000256" key="9">
    <source>
        <dbReference type="ARBA" id="ARBA00023316"/>
    </source>
</evidence>
<dbReference type="GO" id="GO:0051301">
    <property type="term" value="P:cell division"/>
    <property type="evidence" value="ECO:0007669"/>
    <property type="project" value="UniProtKB-KW"/>
</dbReference>
<proteinExistence type="inferred from homology"/>
<comment type="caution">
    <text evidence="10">Lacks conserved residue(s) required for the propagation of feature annotation.</text>
</comment>
<dbReference type="AlphaFoldDB" id="A0A937LH32"/>
<feature type="binding site" evidence="10">
    <location>
        <position position="281"/>
    </location>
    <ligand>
        <name>UDP-N-acetyl-alpha-D-glucosamine</name>
        <dbReference type="ChEBI" id="CHEBI:57705"/>
    </ligand>
</feature>
<dbReference type="PANTHER" id="PTHR21015">
    <property type="entry name" value="UDP-N-ACETYLGLUCOSAMINE--N-ACETYLMURAMYL-(PENTAPEPTIDE) PYROPHOSPHORYL-UNDECAPRENOL N-ACETYLGLUCOSAMINE TRANSFERASE 1"/>
    <property type="match status" value="1"/>
</dbReference>
<evidence type="ECO:0000256" key="2">
    <source>
        <dbReference type="ARBA" id="ARBA00022618"/>
    </source>
</evidence>
<dbReference type="CDD" id="cd03785">
    <property type="entry name" value="GT28_MurG"/>
    <property type="match status" value="1"/>
</dbReference>
<keyword evidence="2 10" id="KW-0132">Cell division</keyword>
<gene>
    <name evidence="10" type="primary">murG</name>
    <name evidence="13" type="ORF">ISQ64_02500</name>
</gene>
<keyword evidence="7 10" id="KW-0472">Membrane</keyword>
<evidence type="ECO:0000256" key="3">
    <source>
        <dbReference type="ARBA" id="ARBA00022676"/>
    </source>
</evidence>
<dbReference type="GO" id="GO:0050511">
    <property type="term" value="F:undecaprenyldiphospho-muramoylpentapeptide beta-N-acetylglucosaminyltransferase activity"/>
    <property type="evidence" value="ECO:0007669"/>
    <property type="project" value="UniProtKB-UniRule"/>
</dbReference>
<comment type="subcellular location">
    <subcellularLocation>
        <location evidence="10">Cell membrane</location>
        <topology evidence="10">Peripheral membrane protein</topology>
        <orientation evidence="10">Cytoplasmic side</orientation>
    </subcellularLocation>
</comment>
<dbReference type="EC" id="2.4.1.227" evidence="10"/>
<feature type="domain" description="Glycosyltransferase family 28 N-terminal" evidence="11">
    <location>
        <begin position="5"/>
        <end position="137"/>
    </location>
</feature>
<dbReference type="Pfam" id="PF04101">
    <property type="entry name" value="Glyco_tran_28_C"/>
    <property type="match status" value="1"/>
</dbReference>
<dbReference type="SUPFAM" id="SSF53756">
    <property type="entry name" value="UDP-Glycosyltransferase/glycogen phosphorylase"/>
    <property type="match status" value="1"/>
</dbReference>
<evidence type="ECO:0000256" key="7">
    <source>
        <dbReference type="ARBA" id="ARBA00023136"/>
    </source>
</evidence>
<dbReference type="Gene3D" id="3.40.50.2000">
    <property type="entry name" value="Glycogen Phosphorylase B"/>
    <property type="match status" value="2"/>
</dbReference>
<keyword evidence="8 10" id="KW-0131">Cell cycle</keyword>
<evidence type="ECO:0000259" key="12">
    <source>
        <dbReference type="Pfam" id="PF04101"/>
    </source>
</evidence>
<dbReference type="Proteomes" id="UP000711391">
    <property type="component" value="Unassembled WGS sequence"/>
</dbReference>
<evidence type="ECO:0000256" key="4">
    <source>
        <dbReference type="ARBA" id="ARBA00022679"/>
    </source>
</evidence>
<dbReference type="InterPro" id="IPR004276">
    <property type="entry name" value="GlycoTrans_28_N"/>
</dbReference>
<evidence type="ECO:0000256" key="1">
    <source>
        <dbReference type="ARBA" id="ARBA00022475"/>
    </source>
</evidence>
<reference evidence="13" key="1">
    <citation type="submission" date="2020-10" db="EMBL/GenBank/DDBJ databases">
        <title>Microbiome of the Black Sea water column analyzed by genome centric metagenomics.</title>
        <authorList>
            <person name="Cabello-Yeves P.J."/>
            <person name="Callieri C."/>
            <person name="Picazo A."/>
            <person name="Mehrshad M."/>
            <person name="Haro-Moreno J.M."/>
            <person name="Roda-Garcia J."/>
            <person name="Dzembekova N."/>
            <person name="Slabakova V."/>
            <person name="Slabakova N."/>
            <person name="Moncheva S."/>
            <person name="Rodriguez-Valera F."/>
        </authorList>
    </citation>
    <scope>NUCLEOTIDE SEQUENCE</scope>
    <source>
        <strain evidence="13">BS307-5m-G50</strain>
    </source>
</reference>
<keyword evidence="9 10" id="KW-0961">Cell wall biogenesis/degradation</keyword>
<feature type="domain" description="Glycosyl transferase family 28 C-terminal" evidence="12">
    <location>
        <begin position="178"/>
        <end position="340"/>
    </location>
</feature>
<evidence type="ECO:0000256" key="8">
    <source>
        <dbReference type="ARBA" id="ARBA00023306"/>
    </source>
</evidence>
<feature type="binding site" evidence="10">
    <location>
        <position position="184"/>
    </location>
    <ligand>
        <name>UDP-N-acetyl-alpha-D-glucosamine</name>
        <dbReference type="ChEBI" id="CHEBI:57705"/>
    </ligand>
</feature>
<evidence type="ECO:0000313" key="14">
    <source>
        <dbReference type="Proteomes" id="UP000711391"/>
    </source>
</evidence>
<comment type="caution">
    <text evidence="13">The sequence shown here is derived from an EMBL/GenBank/DDBJ whole genome shotgun (WGS) entry which is preliminary data.</text>
</comment>
<evidence type="ECO:0000259" key="11">
    <source>
        <dbReference type="Pfam" id="PF03033"/>
    </source>
</evidence>
<feature type="binding site" evidence="10">
    <location>
        <begin position="10"/>
        <end position="12"/>
    </location>
    <ligand>
        <name>UDP-N-acetyl-alpha-D-glucosamine</name>
        <dbReference type="ChEBI" id="CHEBI:57705"/>
    </ligand>
</feature>
<keyword evidence="4 10" id="KW-0808">Transferase</keyword>
<dbReference type="GO" id="GO:0071555">
    <property type="term" value="P:cell wall organization"/>
    <property type="evidence" value="ECO:0007669"/>
    <property type="project" value="UniProtKB-KW"/>
</dbReference>
<feature type="binding site" evidence="10">
    <location>
        <position position="160"/>
    </location>
    <ligand>
        <name>UDP-N-acetyl-alpha-D-glucosamine</name>
        <dbReference type="ChEBI" id="CHEBI:57705"/>
    </ligand>
</feature>
<comment type="pathway">
    <text evidence="10">Cell wall biogenesis; peptidoglycan biosynthesis.</text>
</comment>
<dbReference type="GO" id="GO:0008360">
    <property type="term" value="P:regulation of cell shape"/>
    <property type="evidence" value="ECO:0007669"/>
    <property type="project" value="UniProtKB-KW"/>
</dbReference>
<dbReference type="GO" id="GO:0005975">
    <property type="term" value="P:carbohydrate metabolic process"/>
    <property type="evidence" value="ECO:0007669"/>
    <property type="project" value="InterPro"/>
</dbReference>
<feature type="binding site" evidence="10">
    <location>
        <position position="122"/>
    </location>
    <ligand>
        <name>UDP-N-acetyl-alpha-D-glucosamine</name>
        <dbReference type="ChEBI" id="CHEBI:57705"/>
    </ligand>
</feature>
<dbReference type="EMBL" id="JADHQD010000010">
    <property type="protein sequence ID" value="MBL6818257.1"/>
    <property type="molecule type" value="Genomic_DNA"/>
</dbReference>
<comment type="catalytic activity">
    <reaction evidence="10">
        <text>di-trans,octa-cis-undecaprenyl diphospho-N-acetyl-alpha-D-muramoyl-L-alanyl-D-glutamyl-meso-2,6-diaminopimeloyl-D-alanyl-D-alanine + UDP-N-acetyl-alpha-D-glucosamine = di-trans,octa-cis-undecaprenyl diphospho-[N-acetyl-alpha-D-glucosaminyl-(1-&gt;4)]-N-acetyl-alpha-D-muramoyl-L-alanyl-D-glutamyl-meso-2,6-diaminopimeloyl-D-alanyl-D-alanine + UDP + H(+)</text>
        <dbReference type="Rhea" id="RHEA:31227"/>
        <dbReference type="ChEBI" id="CHEBI:15378"/>
        <dbReference type="ChEBI" id="CHEBI:57705"/>
        <dbReference type="ChEBI" id="CHEBI:58223"/>
        <dbReference type="ChEBI" id="CHEBI:61387"/>
        <dbReference type="ChEBI" id="CHEBI:61388"/>
        <dbReference type="EC" id="2.4.1.227"/>
    </reaction>
</comment>
<keyword evidence="6 10" id="KW-0573">Peptidoglycan synthesis</keyword>
<sequence length="346" mass="38728">MKILVSAAKTGGHIFPAISVGEELETVGHEVIFVGSGAIIELDSIRNTNFKYFAIPMEGFRGKSILNKVKSVMASILNIIRLIKIIKVEKIDAMIGFGGFITVPAGIACWILRKPVFTHEQNSVLGSANKLLSRFSKINFIAFPLNKNVKNSIVVGNPIRSVFKNEQNKRKEDEKTRIYITGGSQGADYINKNIPASLKEVRNKILVKHQCGAGKQGNIQSLYEEFGVQAEVKDFYDNPNELIEWCDFVISRSGALTISEVSSMSRGMLMIPLPTAIDNHQFYNAKYIENIRMGILHQEQEGAEILKKKITDIVLQKTYNIWKSNQNKDHLNSASSIVKQVDNYLH</sequence>
<evidence type="ECO:0000256" key="6">
    <source>
        <dbReference type="ARBA" id="ARBA00022984"/>
    </source>
</evidence>
<dbReference type="GO" id="GO:0009252">
    <property type="term" value="P:peptidoglycan biosynthetic process"/>
    <property type="evidence" value="ECO:0007669"/>
    <property type="project" value="UniProtKB-UniRule"/>
</dbReference>
<dbReference type="PANTHER" id="PTHR21015:SF22">
    <property type="entry name" value="GLYCOSYLTRANSFERASE"/>
    <property type="match status" value="1"/>
</dbReference>
<dbReference type="HAMAP" id="MF_00033">
    <property type="entry name" value="MurG"/>
    <property type="match status" value="1"/>
</dbReference>
<accession>A0A937LH32</accession>
<dbReference type="InterPro" id="IPR006009">
    <property type="entry name" value="GlcNAc_MurG"/>
</dbReference>
<evidence type="ECO:0000256" key="5">
    <source>
        <dbReference type="ARBA" id="ARBA00022960"/>
    </source>
</evidence>
<keyword evidence="3 10" id="KW-0328">Glycosyltransferase</keyword>
<keyword evidence="1 10" id="KW-1003">Cell membrane</keyword>
<evidence type="ECO:0000256" key="10">
    <source>
        <dbReference type="HAMAP-Rule" id="MF_00033"/>
    </source>
</evidence>
<dbReference type="GO" id="GO:0005886">
    <property type="term" value="C:plasma membrane"/>
    <property type="evidence" value="ECO:0007669"/>
    <property type="project" value="UniProtKB-SubCell"/>
</dbReference>
<evidence type="ECO:0000313" key="13">
    <source>
        <dbReference type="EMBL" id="MBL6818257.1"/>
    </source>
</evidence>
<keyword evidence="5 10" id="KW-0133">Cell shape</keyword>
<comment type="function">
    <text evidence="10">Cell wall formation. Catalyzes the transfer of a GlcNAc subunit on undecaprenyl-pyrophosphoryl-MurNAc-pentapeptide (lipid intermediate I) to form undecaprenyl-pyrophosphoryl-MurNAc-(pentapeptide)GlcNAc (lipid intermediate II).</text>
</comment>
<dbReference type="InterPro" id="IPR007235">
    <property type="entry name" value="Glyco_trans_28_C"/>
</dbReference>